<keyword evidence="2" id="KW-1185">Reference proteome</keyword>
<accession>A0ABD1SXT5</accession>
<protein>
    <submittedName>
        <fullName evidence="1">Uncharacterized protein</fullName>
    </submittedName>
</protein>
<evidence type="ECO:0000313" key="1">
    <source>
        <dbReference type="EMBL" id="KAL2505284.1"/>
    </source>
</evidence>
<evidence type="ECO:0000313" key="2">
    <source>
        <dbReference type="Proteomes" id="UP001604336"/>
    </source>
</evidence>
<dbReference type="EMBL" id="JBFOLK010000006">
    <property type="protein sequence ID" value="KAL2505284.1"/>
    <property type="molecule type" value="Genomic_DNA"/>
</dbReference>
<gene>
    <name evidence="1" type="ORF">Adt_20905</name>
</gene>
<organism evidence="1 2">
    <name type="scientific">Abeliophyllum distichum</name>
    <dbReference type="NCBI Taxonomy" id="126358"/>
    <lineage>
        <taxon>Eukaryota</taxon>
        <taxon>Viridiplantae</taxon>
        <taxon>Streptophyta</taxon>
        <taxon>Embryophyta</taxon>
        <taxon>Tracheophyta</taxon>
        <taxon>Spermatophyta</taxon>
        <taxon>Magnoliopsida</taxon>
        <taxon>eudicotyledons</taxon>
        <taxon>Gunneridae</taxon>
        <taxon>Pentapetalae</taxon>
        <taxon>asterids</taxon>
        <taxon>lamiids</taxon>
        <taxon>Lamiales</taxon>
        <taxon>Oleaceae</taxon>
        <taxon>Forsythieae</taxon>
        <taxon>Abeliophyllum</taxon>
    </lineage>
</organism>
<dbReference type="AlphaFoldDB" id="A0ABD1SXT5"/>
<comment type="caution">
    <text evidence="1">The sequence shown here is derived from an EMBL/GenBank/DDBJ whole genome shotgun (WGS) entry which is preliminary data.</text>
</comment>
<proteinExistence type="predicted"/>
<name>A0ABD1SXT5_9LAMI</name>
<reference evidence="2" key="1">
    <citation type="submission" date="2024-07" db="EMBL/GenBank/DDBJ databases">
        <title>Two chromosome-level genome assemblies of Korean endemic species Abeliophyllum distichum and Forsythia ovata (Oleaceae).</title>
        <authorList>
            <person name="Jang H."/>
        </authorList>
    </citation>
    <scope>NUCLEOTIDE SEQUENCE [LARGE SCALE GENOMIC DNA]</scope>
</reference>
<dbReference type="Proteomes" id="UP001604336">
    <property type="component" value="Unassembled WGS sequence"/>
</dbReference>
<sequence length="147" mass="16814">MYQYINKTDNTLQHQQALLKNLETQIGQIAAALSESPQGTFPSDTETKPMEHMPSITTWCDEQLSEIMDNRHVIQSEEAPIKEEDYVEKVKLNGQNEKVILNDVSLIKQFSDSPLSSKIDFVIKINEEVEIFVVVFEQGAKLKIIYL</sequence>